<comment type="caution">
    <text evidence="5">The sequence shown here is derived from an EMBL/GenBank/DDBJ whole genome shotgun (WGS) entry which is preliminary data.</text>
</comment>
<dbReference type="InterPro" id="IPR011008">
    <property type="entry name" value="Dimeric_a/b-barrel"/>
</dbReference>
<dbReference type="PRINTS" id="PR00033">
    <property type="entry name" value="HTHASNC"/>
</dbReference>
<evidence type="ECO:0000256" key="3">
    <source>
        <dbReference type="ARBA" id="ARBA00023163"/>
    </source>
</evidence>
<evidence type="ECO:0000259" key="4">
    <source>
        <dbReference type="PROSITE" id="PS50956"/>
    </source>
</evidence>
<dbReference type="Gene3D" id="3.30.70.920">
    <property type="match status" value="1"/>
</dbReference>
<dbReference type="SUPFAM" id="SSF46785">
    <property type="entry name" value="Winged helix' DNA-binding domain"/>
    <property type="match status" value="1"/>
</dbReference>
<evidence type="ECO:0000313" key="6">
    <source>
        <dbReference type="Proteomes" id="UP000287447"/>
    </source>
</evidence>
<keyword evidence="6" id="KW-1185">Reference proteome</keyword>
<dbReference type="Proteomes" id="UP000287447">
    <property type="component" value="Unassembled WGS sequence"/>
</dbReference>
<evidence type="ECO:0000313" key="5">
    <source>
        <dbReference type="EMBL" id="RVU36777.1"/>
    </source>
</evidence>
<dbReference type="PROSITE" id="PS50956">
    <property type="entry name" value="HTH_ASNC_2"/>
    <property type="match status" value="1"/>
</dbReference>
<sequence>MSTLDDMDRKILAILQQQADIPIAQLAERVGMSQSPCWRRVKKLRDDGVITGQVALVDPKSAGLSLTVLATVSLNDHHDETVAAFERALETWPEVMECHAVSGDRDYHLRIVAADMEGYERFLSGRLLKLKQVASVNSRFSLRRVKYATALPV</sequence>
<dbReference type="AlphaFoldDB" id="A0A3S2Z9J9"/>
<dbReference type="GO" id="GO:0006355">
    <property type="term" value="P:regulation of DNA-templated transcription"/>
    <property type="evidence" value="ECO:0007669"/>
    <property type="project" value="UniProtKB-ARBA"/>
</dbReference>
<dbReference type="GO" id="GO:0043565">
    <property type="term" value="F:sequence-specific DNA binding"/>
    <property type="evidence" value="ECO:0007669"/>
    <property type="project" value="InterPro"/>
</dbReference>
<organism evidence="5 6">
    <name type="scientific">Hwanghaeella grinnelliae</name>
    <dbReference type="NCBI Taxonomy" id="2500179"/>
    <lineage>
        <taxon>Bacteria</taxon>
        <taxon>Pseudomonadati</taxon>
        <taxon>Pseudomonadota</taxon>
        <taxon>Alphaproteobacteria</taxon>
        <taxon>Rhodospirillales</taxon>
        <taxon>Rhodospirillaceae</taxon>
        <taxon>Hwanghaeella</taxon>
    </lineage>
</organism>
<dbReference type="InterPro" id="IPR000485">
    <property type="entry name" value="AsnC-type_HTH_dom"/>
</dbReference>
<keyword evidence="1" id="KW-0805">Transcription regulation</keyword>
<dbReference type="InterPro" id="IPR019887">
    <property type="entry name" value="Tscrpt_reg_AsnC/Lrp_C"/>
</dbReference>
<gene>
    <name evidence="5" type="ORF">EOI86_16570</name>
</gene>
<keyword evidence="2" id="KW-0238">DNA-binding</keyword>
<dbReference type="InterPro" id="IPR019885">
    <property type="entry name" value="Tscrpt_reg_HTH_AsnC-type_CS"/>
</dbReference>
<feature type="domain" description="HTH asnC-type" evidence="4">
    <location>
        <begin position="4"/>
        <end position="65"/>
    </location>
</feature>
<dbReference type="SMART" id="SM00344">
    <property type="entry name" value="HTH_ASNC"/>
    <property type="match status" value="1"/>
</dbReference>
<dbReference type="OrthoDB" id="9813313at2"/>
<dbReference type="CDD" id="cd00090">
    <property type="entry name" value="HTH_ARSR"/>
    <property type="match status" value="1"/>
</dbReference>
<protein>
    <submittedName>
        <fullName evidence="5">Lrp/AsnC family transcriptional regulator</fullName>
    </submittedName>
</protein>
<dbReference type="PANTHER" id="PTHR30154:SF34">
    <property type="entry name" value="TRANSCRIPTIONAL REGULATOR AZLB"/>
    <property type="match status" value="1"/>
</dbReference>
<dbReference type="GO" id="GO:0005829">
    <property type="term" value="C:cytosol"/>
    <property type="evidence" value="ECO:0007669"/>
    <property type="project" value="TreeGrafter"/>
</dbReference>
<accession>A0A3S2Z9J9</accession>
<dbReference type="InterPro" id="IPR019888">
    <property type="entry name" value="Tscrpt_reg_AsnC-like"/>
</dbReference>
<dbReference type="RefSeq" id="WP_127766253.1">
    <property type="nucleotide sequence ID" value="NZ_SADE01000002.1"/>
</dbReference>
<dbReference type="InterPro" id="IPR036388">
    <property type="entry name" value="WH-like_DNA-bd_sf"/>
</dbReference>
<dbReference type="Gene3D" id="1.10.10.10">
    <property type="entry name" value="Winged helix-like DNA-binding domain superfamily/Winged helix DNA-binding domain"/>
    <property type="match status" value="1"/>
</dbReference>
<proteinExistence type="predicted"/>
<reference evidence="6" key="1">
    <citation type="submission" date="2019-01" db="EMBL/GenBank/DDBJ databases">
        <title>Gri0909 isolated from a small marine red alga.</title>
        <authorList>
            <person name="Kim J."/>
            <person name="Jeong S.E."/>
            <person name="Jeon C.O."/>
        </authorList>
    </citation>
    <scope>NUCLEOTIDE SEQUENCE [LARGE SCALE GENOMIC DNA]</scope>
    <source>
        <strain evidence="6">Gri0909</strain>
    </source>
</reference>
<dbReference type="InterPro" id="IPR011991">
    <property type="entry name" value="ArsR-like_HTH"/>
</dbReference>
<name>A0A3S2Z9J9_9PROT</name>
<dbReference type="PROSITE" id="PS00519">
    <property type="entry name" value="HTH_ASNC_1"/>
    <property type="match status" value="1"/>
</dbReference>
<dbReference type="EMBL" id="SADE01000002">
    <property type="protein sequence ID" value="RVU36777.1"/>
    <property type="molecule type" value="Genomic_DNA"/>
</dbReference>
<dbReference type="SUPFAM" id="SSF54909">
    <property type="entry name" value="Dimeric alpha+beta barrel"/>
    <property type="match status" value="1"/>
</dbReference>
<evidence type="ECO:0000256" key="2">
    <source>
        <dbReference type="ARBA" id="ARBA00023125"/>
    </source>
</evidence>
<keyword evidence="3" id="KW-0804">Transcription</keyword>
<dbReference type="InterPro" id="IPR036390">
    <property type="entry name" value="WH_DNA-bd_sf"/>
</dbReference>
<dbReference type="PANTHER" id="PTHR30154">
    <property type="entry name" value="LEUCINE-RESPONSIVE REGULATORY PROTEIN"/>
    <property type="match status" value="1"/>
</dbReference>
<evidence type="ECO:0000256" key="1">
    <source>
        <dbReference type="ARBA" id="ARBA00023015"/>
    </source>
</evidence>
<dbReference type="GO" id="GO:0043200">
    <property type="term" value="P:response to amino acid"/>
    <property type="evidence" value="ECO:0007669"/>
    <property type="project" value="TreeGrafter"/>
</dbReference>
<dbReference type="Pfam" id="PF01037">
    <property type="entry name" value="AsnC_trans_reg"/>
    <property type="match status" value="1"/>
</dbReference>
<dbReference type="Pfam" id="PF13412">
    <property type="entry name" value="HTH_24"/>
    <property type="match status" value="1"/>
</dbReference>